<reference evidence="7" key="2">
    <citation type="journal article" date="2017" name="Genome Announc.">
        <title>Twelve Complete Reference Genomes of Clinical Isolates in the Capnocytophaga Genus.</title>
        <authorList>
            <person name="Villarma A."/>
            <person name="Gulvik C.A."/>
            <person name="Rowe L.A."/>
            <person name="Sheth M."/>
            <person name="Juieng P."/>
            <person name="Nicholson A.C."/>
            <person name="Loparev V.N."/>
            <person name="McQuiston J.R."/>
        </authorList>
    </citation>
    <scope>NUCLEOTIDE SEQUENCE</scope>
    <source>
        <strain evidence="7">H2177</strain>
    </source>
</reference>
<name>A0A250FZT2_9FLAO</name>
<dbReference type="InterPro" id="IPR039425">
    <property type="entry name" value="RNA_pol_sigma-70-like"/>
</dbReference>
<reference evidence="8 10" key="1">
    <citation type="journal article" date="2016" name="Sci. Rep.">
        <title>Whole genome sequencing identifies a novel species of the genus Capnocytophaga isolated from dog and cat bite wounds in humans.</title>
        <authorList>
            <person name="Zangenah S."/>
            <person name="Abbasi N."/>
            <person name="Andersson A.F."/>
            <person name="Bergman P."/>
        </authorList>
    </citation>
    <scope>NUCLEOTIDE SEQUENCE [LARGE SCALE GENOMIC DNA]</scope>
    <source>
        <strain evidence="8 10">W5</strain>
    </source>
</reference>
<dbReference type="AlphaFoldDB" id="A0A250FZT2"/>
<dbReference type="OrthoDB" id="1160671at2"/>
<keyword evidence="2" id="KW-0805">Transcription regulation</keyword>
<evidence type="ECO:0000256" key="2">
    <source>
        <dbReference type="ARBA" id="ARBA00023015"/>
    </source>
</evidence>
<comment type="similarity">
    <text evidence="1">Belongs to the sigma-70 factor family. ECF subfamily.</text>
</comment>
<dbReference type="InterPro" id="IPR013325">
    <property type="entry name" value="RNA_pol_sigma_r2"/>
</dbReference>
<reference evidence="9" key="3">
    <citation type="submission" date="2017-06" db="EMBL/GenBank/DDBJ databases">
        <title>Capnocytophaga spp. assemblies.</title>
        <authorList>
            <person name="Gulvik C.A."/>
        </authorList>
    </citation>
    <scope>NUCLEOTIDE SEQUENCE [LARGE SCALE GENOMIC DNA]</scope>
    <source>
        <strain evidence="9">H2177</strain>
    </source>
</reference>
<dbReference type="Pfam" id="PF04542">
    <property type="entry name" value="Sigma70_r2"/>
    <property type="match status" value="1"/>
</dbReference>
<evidence type="ECO:0000313" key="10">
    <source>
        <dbReference type="Proteomes" id="UP001622370"/>
    </source>
</evidence>
<evidence type="ECO:0000256" key="1">
    <source>
        <dbReference type="ARBA" id="ARBA00010641"/>
    </source>
</evidence>
<dbReference type="GO" id="GO:0003677">
    <property type="term" value="F:DNA binding"/>
    <property type="evidence" value="ECO:0007669"/>
    <property type="project" value="InterPro"/>
</dbReference>
<dbReference type="RefSeq" id="WP_095896056.1">
    <property type="nucleotide sequence ID" value="NZ_CP022387.1"/>
</dbReference>
<organism evidence="7 9">
    <name type="scientific">Capnocytophaga stomatis</name>
    <dbReference type="NCBI Taxonomy" id="1848904"/>
    <lineage>
        <taxon>Bacteria</taxon>
        <taxon>Pseudomonadati</taxon>
        <taxon>Bacteroidota</taxon>
        <taxon>Flavobacteriia</taxon>
        <taxon>Flavobacteriales</taxon>
        <taxon>Flavobacteriaceae</taxon>
        <taxon>Capnocytophaga</taxon>
    </lineage>
</organism>
<dbReference type="PANTHER" id="PTHR43133">
    <property type="entry name" value="RNA POLYMERASE ECF-TYPE SIGMA FACTO"/>
    <property type="match status" value="1"/>
</dbReference>
<dbReference type="KEGG" id="csto:CGC58_06895"/>
<dbReference type="InterPro" id="IPR013324">
    <property type="entry name" value="RNA_pol_sigma_r3/r4-like"/>
</dbReference>
<dbReference type="Gene3D" id="1.10.1740.10">
    <property type="match status" value="1"/>
</dbReference>
<dbReference type="Pfam" id="PF08281">
    <property type="entry name" value="Sigma70_r4_2"/>
    <property type="match status" value="1"/>
</dbReference>
<dbReference type="Gene3D" id="1.10.10.10">
    <property type="entry name" value="Winged helix-like DNA-binding domain superfamily/Winged helix DNA-binding domain"/>
    <property type="match status" value="1"/>
</dbReference>
<dbReference type="SUPFAM" id="SSF88659">
    <property type="entry name" value="Sigma3 and sigma4 domains of RNA polymerase sigma factors"/>
    <property type="match status" value="1"/>
</dbReference>
<evidence type="ECO:0000256" key="3">
    <source>
        <dbReference type="ARBA" id="ARBA00023082"/>
    </source>
</evidence>
<evidence type="ECO:0000313" key="8">
    <source>
        <dbReference type="EMBL" id="MFK8293621.1"/>
    </source>
</evidence>
<dbReference type="NCBIfam" id="TIGR02937">
    <property type="entry name" value="sigma70-ECF"/>
    <property type="match status" value="1"/>
</dbReference>
<dbReference type="PANTHER" id="PTHR43133:SF51">
    <property type="entry name" value="RNA POLYMERASE SIGMA FACTOR"/>
    <property type="match status" value="1"/>
</dbReference>
<dbReference type="Proteomes" id="UP001622370">
    <property type="component" value="Unassembled WGS sequence"/>
</dbReference>
<evidence type="ECO:0000259" key="5">
    <source>
        <dbReference type="Pfam" id="PF04542"/>
    </source>
</evidence>
<keyword evidence="10" id="KW-1185">Reference proteome</keyword>
<gene>
    <name evidence="8" type="ORF">ACI76L_07485</name>
    <name evidence="7" type="ORF">CGC58_06895</name>
</gene>
<dbReference type="InterPro" id="IPR014284">
    <property type="entry name" value="RNA_pol_sigma-70_dom"/>
</dbReference>
<feature type="domain" description="RNA polymerase sigma-70 region 2" evidence="5">
    <location>
        <begin position="23"/>
        <end position="90"/>
    </location>
</feature>
<dbReference type="EMBL" id="CP022387">
    <property type="protein sequence ID" value="ATA89477.1"/>
    <property type="molecule type" value="Genomic_DNA"/>
</dbReference>
<dbReference type="GO" id="GO:0006352">
    <property type="term" value="P:DNA-templated transcription initiation"/>
    <property type="evidence" value="ECO:0007669"/>
    <property type="project" value="InterPro"/>
</dbReference>
<dbReference type="Proteomes" id="UP000217348">
    <property type="component" value="Chromosome"/>
</dbReference>
<keyword evidence="4" id="KW-0804">Transcription</keyword>
<proteinExistence type="inferred from homology"/>
<dbReference type="InterPro" id="IPR036388">
    <property type="entry name" value="WH-like_DNA-bd_sf"/>
</dbReference>
<dbReference type="InterPro" id="IPR013249">
    <property type="entry name" value="RNA_pol_sigma70_r4_t2"/>
</dbReference>
<sequence length="184" mass="21579">MTTSTDILIEACRQNDPKAQLELYKQYAKAMYNTALRMLQQQDKAEDATQEAFIKAFQKLDEFRGESSFGSWLKRIVINEALMIIRQEKRILSLEESFIDQIDDNEQEKYDFQEDEIKVLLHALSLLPEKLRVILNLSLIEGFDNEEICEILHISDGNCRTTLSRAKKSLRETIEKLKNERKYI</sequence>
<dbReference type="SUPFAM" id="SSF88946">
    <property type="entry name" value="Sigma2 domain of RNA polymerase sigma factors"/>
    <property type="match status" value="1"/>
</dbReference>
<dbReference type="EMBL" id="JBJGWJ010000004">
    <property type="protein sequence ID" value="MFK8293621.1"/>
    <property type="molecule type" value="Genomic_DNA"/>
</dbReference>
<evidence type="ECO:0000313" key="7">
    <source>
        <dbReference type="EMBL" id="ATA89477.1"/>
    </source>
</evidence>
<evidence type="ECO:0000313" key="9">
    <source>
        <dbReference type="Proteomes" id="UP000217348"/>
    </source>
</evidence>
<dbReference type="GO" id="GO:0016987">
    <property type="term" value="F:sigma factor activity"/>
    <property type="evidence" value="ECO:0007669"/>
    <property type="project" value="UniProtKB-KW"/>
</dbReference>
<dbReference type="InterPro" id="IPR007627">
    <property type="entry name" value="RNA_pol_sigma70_r2"/>
</dbReference>
<dbReference type="CDD" id="cd06171">
    <property type="entry name" value="Sigma70_r4"/>
    <property type="match status" value="1"/>
</dbReference>
<protein>
    <submittedName>
        <fullName evidence="8">RNA polymerase sigma factor</fullName>
    </submittedName>
    <submittedName>
        <fullName evidence="7">Sigma-W factor</fullName>
    </submittedName>
</protein>
<accession>A0A250FZT2</accession>
<feature type="domain" description="RNA polymerase sigma factor 70 region 4 type 2" evidence="6">
    <location>
        <begin position="120"/>
        <end position="170"/>
    </location>
</feature>
<evidence type="ECO:0000256" key="4">
    <source>
        <dbReference type="ARBA" id="ARBA00023163"/>
    </source>
</evidence>
<reference evidence="8" key="4">
    <citation type="submission" date="2024-10" db="EMBL/GenBank/DDBJ databases">
        <authorList>
            <person name="Bergman P."/>
            <person name="Andersson A.F."/>
            <person name="Zangenah S."/>
            <person name="Abbasi N."/>
        </authorList>
    </citation>
    <scope>NUCLEOTIDE SEQUENCE</scope>
    <source>
        <strain evidence="8">W5</strain>
    </source>
</reference>
<evidence type="ECO:0000259" key="6">
    <source>
        <dbReference type="Pfam" id="PF08281"/>
    </source>
</evidence>
<keyword evidence="3" id="KW-0731">Sigma factor</keyword>